<feature type="transmembrane region" description="Helical" evidence="1">
    <location>
        <begin position="55"/>
        <end position="73"/>
    </location>
</feature>
<proteinExistence type="predicted"/>
<sequence length="149" mass="16654">MNDTKLNEPTPKWLLTLAPFLSALLGVAALWYTWIKYHEIVDPPSFEWYGWIRPAIITLIGMLCLLSTLLFIAGKAAAGWSLFTASIAAIPIILFANLIILLVRVAIGLFQGEASELFTKLFSTPFNKALLVVAMIFVVRSVLQKFKKR</sequence>
<evidence type="ECO:0000313" key="3">
    <source>
        <dbReference type="Proteomes" id="UP000272528"/>
    </source>
</evidence>
<keyword evidence="1" id="KW-0812">Transmembrane</keyword>
<keyword evidence="1" id="KW-0472">Membrane</keyword>
<dbReference type="EMBL" id="CP034437">
    <property type="protein sequence ID" value="AZN43427.1"/>
    <property type="molecule type" value="Genomic_DNA"/>
</dbReference>
<evidence type="ECO:0000313" key="2">
    <source>
        <dbReference type="EMBL" id="AZN43427.1"/>
    </source>
</evidence>
<dbReference type="Proteomes" id="UP000272528">
    <property type="component" value="Chromosome"/>
</dbReference>
<keyword evidence="3" id="KW-1185">Reference proteome</keyword>
<dbReference type="RefSeq" id="WP_126019938.1">
    <property type="nucleotide sequence ID" value="NZ_CP034437.1"/>
</dbReference>
<accession>A0A3S9ACD3</accession>
<dbReference type="OrthoDB" id="2612275at2"/>
<feature type="transmembrane region" description="Helical" evidence="1">
    <location>
        <begin position="80"/>
        <end position="106"/>
    </location>
</feature>
<dbReference type="AlphaFoldDB" id="A0A3S9ACD3"/>
<protein>
    <submittedName>
        <fullName evidence="2">Uncharacterized protein</fullName>
    </submittedName>
</protein>
<gene>
    <name evidence="2" type="ORF">EJC50_29855</name>
</gene>
<dbReference type="KEGG" id="palb:EJC50_29855"/>
<name>A0A3S9ACD3_9BACL</name>
<organism evidence="2 3">
    <name type="scientific">Paenibacillus albus</name>
    <dbReference type="NCBI Taxonomy" id="2495582"/>
    <lineage>
        <taxon>Bacteria</taxon>
        <taxon>Bacillati</taxon>
        <taxon>Bacillota</taxon>
        <taxon>Bacilli</taxon>
        <taxon>Bacillales</taxon>
        <taxon>Paenibacillaceae</taxon>
        <taxon>Paenibacillus</taxon>
    </lineage>
</organism>
<evidence type="ECO:0000256" key="1">
    <source>
        <dbReference type="SAM" id="Phobius"/>
    </source>
</evidence>
<feature type="transmembrane region" description="Helical" evidence="1">
    <location>
        <begin position="126"/>
        <end position="143"/>
    </location>
</feature>
<feature type="transmembrane region" description="Helical" evidence="1">
    <location>
        <begin position="12"/>
        <end position="35"/>
    </location>
</feature>
<keyword evidence="1" id="KW-1133">Transmembrane helix</keyword>
<reference evidence="3" key="1">
    <citation type="submission" date="2018-12" db="EMBL/GenBank/DDBJ databases">
        <title>Genome sequence of Peanibacillus sp.</title>
        <authorList>
            <person name="Subramani G."/>
            <person name="Srinivasan S."/>
            <person name="Kim M.K."/>
        </authorList>
    </citation>
    <scope>NUCLEOTIDE SEQUENCE [LARGE SCALE GENOMIC DNA]</scope>
    <source>
        <strain evidence="3">18JY67-1</strain>
    </source>
</reference>